<dbReference type="Proteomes" id="UP001153737">
    <property type="component" value="Chromosome 16"/>
</dbReference>
<evidence type="ECO:0000256" key="4">
    <source>
        <dbReference type="ARBA" id="ARBA00022842"/>
    </source>
</evidence>
<dbReference type="SUPFAM" id="SSF56784">
    <property type="entry name" value="HAD-like"/>
    <property type="match status" value="1"/>
</dbReference>
<dbReference type="PANTHER" id="PTHR12103">
    <property type="entry name" value="5'-NUCLEOTIDASE DOMAIN-CONTAINING"/>
    <property type="match status" value="1"/>
</dbReference>
<evidence type="ECO:0000313" key="8">
    <source>
        <dbReference type="Proteomes" id="UP001153737"/>
    </source>
</evidence>
<dbReference type="GO" id="GO:0008253">
    <property type="term" value="F:5'-nucleotidase activity"/>
    <property type="evidence" value="ECO:0007669"/>
    <property type="project" value="TreeGrafter"/>
</dbReference>
<dbReference type="OrthoDB" id="6503940at2759"/>
<organism evidence="7 8">
    <name type="scientific">Phaedon cochleariae</name>
    <name type="common">Mustard beetle</name>
    <dbReference type="NCBI Taxonomy" id="80249"/>
    <lineage>
        <taxon>Eukaryota</taxon>
        <taxon>Metazoa</taxon>
        <taxon>Ecdysozoa</taxon>
        <taxon>Arthropoda</taxon>
        <taxon>Hexapoda</taxon>
        <taxon>Insecta</taxon>
        <taxon>Pterygota</taxon>
        <taxon>Neoptera</taxon>
        <taxon>Endopterygota</taxon>
        <taxon>Coleoptera</taxon>
        <taxon>Polyphaga</taxon>
        <taxon>Cucujiformia</taxon>
        <taxon>Chrysomeloidea</taxon>
        <taxon>Chrysomelidae</taxon>
        <taxon>Chrysomelinae</taxon>
        <taxon>Chrysomelini</taxon>
        <taxon>Phaedon</taxon>
    </lineage>
</organism>
<evidence type="ECO:0000256" key="2">
    <source>
        <dbReference type="ARBA" id="ARBA00022723"/>
    </source>
</evidence>
<dbReference type="InterPro" id="IPR023214">
    <property type="entry name" value="HAD_sf"/>
</dbReference>
<dbReference type="GO" id="GO:0046872">
    <property type="term" value="F:metal ion binding"/>
    <property type="evidence" value="ECO:0007669"/>
    <property type="project" value="UniProtKB-KW"/>
</dbReference>
<evidence type="ECO:0000313" key="7">
    <source>
        <dbReference type="EMBL" id="CAH1154583.1"/>
    </source>
</evidence>
<dbReference type="Pfam" id="PF05761">
    <property type="entry name" value="5_nucleotid"/>
    <property type="match status" value="1"/>
</dbReference>
<evidence type="ECO:0000256" key="5">
    <source>
        <dbReference type="ARBA" id="ARBA00022990"/>
    </source>
</evidence>
<dbReference type="InterPro" id="IPR008380">
    <property type="entry name" value="HAD-SF_hydro_IG_5-nucl"/>
</dbReference>
<keyword evidence="5" id="KW-0007">Acetylation</keyword>
<evidence type="ECO:0000256" key="1">
    <source>
        <dbReference type="ARBA" id="ARBA00009589"/>
    </source>
</evidence>
<proteinExistence type="inferred from homology"/>
<dbReference type="Gene3D" id="3.40.50.1000">
    <property type="entry name" value="HAD superfamily/HAD-like"/>
    <property type="match status" value="1"/>
</dbReference>
<keyword evidence="3" id="KW-0378">Hydrolase</keyword>
<reference evidence="7" key="2">
    <citation type="submission" date="2022-10" db="EMBL/GenBank/DDBJ databases">
        <authorList>
            <consortium name="ENA_rothamsted_submissions"/>
            <consortium name="culmorum"/>
            <person name="King R."/>
        </authorList>
    </citation>
    <scope>NUCLEOTIDE SEQUENCE</scope>
</reference>
<gene>
    <name evidence="7" type="ORF">PHAECO_LOCUS5109</name>
</gene>
<keyword evidence="8" id="KW-1185">Reference proteome</keyword>
<dbReference type="AlphaFoldDB" id="A0A9P0GPE7"/>
<name>A0A9P0GPE7_PHACE</name>
<evidence type="ECO:0000256" key="6">
    <source>
        <dbReference type="ARBA" id="ARBA00069357"/>
    </source>
</evidence>
<reference evidence="7" key="1">
    <citation type="submission" date="2022-01" db="EMBL/GenBank/DDBJ databases">
        <authorList>
            <person name="King R."/>
        </authorList>
    </citation>
    <scope>NUCLEOTIDE SEQUENCE</scope>
</reference>
<dbReference type="NCBIfam" id="TIGR02244">
    <property type="entry name" value="HAD-IG-Ncltidse"/>
    <property type="match status" value="1"/>
</dbReference>
<sequence>MGALKSKGTMLNMPKFSFSKYDCIGFDLDNTLARYKVGNMIEMEYKIISNYLVKQKGYSEQFLLKPFDHNFIIKGLILDDERGNLLRISPDGSILQATHGTKWLNNDEILNYYPDRHWKVTDLFIQDPLQTWNGPNSEKMRTLLDYFDIAISLAFARAVDALESSTTNNYEKPKPMYHIWPDLLDSLVYMFDRDHFSKNIGEYFPEMKRHPEHYYYKCSGTLLKWLQSLKDNGKRLFLITGAHVDFASHTAVNTIGANWRDYFDIVICYSKKPGFFNMNRSFHDVVGVKETSPVSSEELKLGGIYTQGNWTDLTKFMKKHSNIENPSFVYIGDNLIQDIYTPHVHCNCDTVAVCEELEAERTHEFSERWHPDEQFLCSTVWGSYFHCKNSNVTNWHNIIKTHSRICVPSLEYVAGFPVNHEFSLQNNGIPYANRELQTMSVDR</sequence>
<keyword evidence="4" id="KW-0460">Magnesium</keyword>
<keyword evidence="2" id="KW-0479">Metal-binding</keyword>
<accession>A0A9P0GPE7</accession>
<dbReference type="InterPro" id="IPR036412">
    <property type="entry name" value="HAD-like_sf"/>
</dbReference>
<dbReference type="PANTHER" id="PTHR12103:SF38">
    <property type="entry name" value="5'-NUCLEOTIDASE DOMAIN-CONTAINING PROTEIN 1"/>
    <property type="match status" value="1"/>
</dbReference>
<dbReference type="FunFam" id="3.40.50.1000:FF:000086">
    <property type="entry name" value="LD24878p"/>
    <property type="match status" value="1"/>
</dbReference>
<dbReference type="EMBL" id="OU896722">
    <property type="protein sequence ID" value="CAH1154583.1"/>
    <property type="molecule type" value="Genomic_DNA"/>
</dbReference>
<evidence type="ECO:0000256" key="3">
    <source>
        <dbReference type="ARBA" id="ARBA00022801"/>
    </source>
</evidence>
<protein>
    <recommendedName>
        <fullName evidence="6">5'-nucleotidase domain-containing protein 1</fullName>
    </recommendedName>
</protein>
<comment type="similarity">
    <text evidence="1">Belongs to the 5'(3')-deoxyribonucleotidase family.</text>
</comment>